<dbReference type="InterPro" id="IPR013087">
    <property type="entry name" value="Znf_C2H2_type"/>
</dbReference>
<feature type="compositionally biased region" description="Low complexity" evidence="1">
    <location>
        <begin position="269"/>
        <end position="287"/>
    </location>
</feature>
<feature type="compositionally biased region" description="Low complexity" evidence="1">
    <location>
        <begin position="520"/>
        <end position="537"/>
    </location>
</feature>
<evidence type="ECO:0000259" key="2">
    <source>
        <dbReference type="PROSITE" id="PS00028"/>
    </source>
</evidence>
<dbReference type="WBParaSite" id="scaffold3512_cov246.g6755">
    <property type="protein sequence ID" value="scaffold3512_cov246.g6755"/>
    <property type="gene ID" value="scaffold3512_cov246.g6755"/>
</dbReference>
<evidence type="ECO:0000256" key="1">
    <source>
        <dbReference type="SAM" id="MobiDB-lite"/>
    </source>
</evidence>
<dbReference type="Proteomes" id="UP000887561">
    <property type="component" value="Unplaced"/>
</dbReference>
<name>A0A915MEH6_MELJA</name>
<feature type="domain" description="C2H2-type" evidence="2">
    <location>
        <begin position="326"/>
        <end position="347"/>
    </location>
</feature>
<dbReference type="AlphaFoldDB" id="A0A915MEH6"/>
<organism evidence="3 4">
    <name type="scientific">Meloidogyne javanica</name>
    <name type="common">Root-knot nematode worm</name>
    <dbReference type="NCBI Taxonomy" id="6303"/>
    <lineage>
        <taxon>Eukaryota</taxon>
        <taxon>Metazoa</taxon>
        <taxon>Ecdysozoa</taxon>
        <taxon>Nematoda</taxon>
        <taxon>Chromadorea</taxon>
        <taxon>Rhabditida</taxon>
        <taxon>Tylenchina</taxon>
        <taxon>Tylenchomorpha</taxon>
        <taxon>Tylenchoidea</taxon>
        <taxon>Meloidogynidae</taxon>
        <taxon>Meloidogyninae</taxon>
        <taxon>Meloidogyne</taxon>
        <taxon>Meloidogyne incognita group</taxon>
    </lineage>
</organism>
<proteinExistence type="predicted"/>
<sequence length="550" mass="60875">MDQFHSNLLLLQCSRLKTPPQPFDCAIRVFASDEFGSESKEHLIFVHSNIISTKSIILRSQLDSQPTIALARFLLLLHAREEGAIQGLATNGALNNELREIKLDLSALQNGLEAFKQFINFLYGDQTAAIGGSVSDQLLLLSKLFAVPDLEMSIRSSTILDLLKVNIGGQSLESQLPCNTTQGSAYLQMQQSLLFSNQSSNNTTFLQNSQPASITQSEQPRKPTFATMFRDKHRSDSDNDIIIGEDLQQHNNQQLLDSQNSLMARRESNASSGSSSIHSSIGNENNSAIAMGESGGGGELLLPPNDKEGWCRNKKYIQIVKMGYRCLLCNKVYGRYNSVSYHVTIYHRNPPIRCEEQGCQFTTREARYIHFHKYYRHQIALPESIDLASRKCPLLGCKHVSKSPAMLEKHMQRHVADCLKEGGSSSIYICRMPVINGSITTKEDENMDSMENNDPEINKTLNMVKSMKERRNTYSGGCSGSSGGGQCFASTTTLSADAEKRGVEEDEDDETRSLAGGKMSASAPSTPPTSSSQLLSPLLSRFPCNECNFR</sequence>
<dbReference type="SMART" id="SM00355">
    <property type="entry name" value="ZnF_C2H2"/>
    <property type="match status" value="3"/>
</dbReference>
<reference evidence="4" key="1">
    <citation type="submission" date="2022-11" db="UniProtKB">
        <authorList>
            <consortium name="WormBaseParasite"/>
        </authorList>
    </citation>
    <scope>IDENTIFICATION</scope>
</reference>
<keyword evidence="3" id="KW-1185">Reference proteome</keyword>
<protein>
    <submittedName>
        <fullName evidence="4">C2H2-type domain-containing protein</fullName>
    </submittedName>
</protein>
<feature type="region of interest" description="Disordered" evidence="1">
    <location>
        <begin position="495"/>
        <end position="537"/>
    </location>
</feature>
<accession>A0A915MEH6</accession>
<dbReference type="PROSITE" id="PS00028">
    <property type="entry name" value="ZINC_FINGER_C2H2_1"/>
    <property type="match status" value="1"/>
</dbReference>
<feature type="region of interest" description="Disordered" evidence="1">
    <location>
        <begin position="264"/>
        <end position="289"/>
    </location>
</feature>
<evidence type="ECO:0000313" key="3">
    <source>
        <dbReference type="Proteomes" id="UP000887561"/>
    </source>
</evidence>
<evidence type="ECO:0000313" key="4">
    <source>
        <dbReference type="WBParaSite" id="scaffold3512_cov246.g6755"/>
    </source>
</evidence>